<evidence type="ECO:0000259" key="8">
    <source>
        <dbReference type="Pfam" id="PF24827"/>
    </source>
</evidence>
<feature type="binding site" evidence="5">
    <location>
        <position position="59"/>
    </location>
    <ligand>
        <name>Zn(2+)</name>
        <dbReference type="ChEBI" id="CHEBI:29105"/>
    </ligand>
</feature>
<dbReference type="PANTHER" id="PTHR15162:SF7">
    <property type="entry name" value="SUCCINYLGLUTAMATE DESUCCINYLASE"/>
    <property type="match status" value="1"/>
</dbReference>
<gene>
    <name evidence="5" type="primary">astE</name>
    <name evidence="9" type="ORF">SAMN05216214_102141</name>
</gene>
<feature type="binding site" evidence="5">
    <location>
        <position position="156"/>
    </location>
    <ligand>
        <name>Zn(2+)</name>
        <dbReference type="ChEBI" id="CHEBI:29105"/>
    </ligand>
</feature>
<dbReference type="GO" id="GO:0019545">
    <property type="term" value="P:L-arginine catabolic process to succinate"/>
    <property type="evidence" value="ECO:0007669"/>
    <property type="project" value="UniProtKB-UniRule"/>
</dbReference>
<keyword evidence="3 5" id="KW-0378">Hydrolase</keyword>
<evidence type="ECO:0000313" key="9">
    <source>
        <dbReference type="EMBL" id="SEK39850.1"/>
    </source>
</evidence>
<dbReference type="AlphaFoldDB" id="A0A1H7GTB9"/>
<dbReference type="HAMAP" id="MF_00767">
    <property type="entry name" value="Arg_catab_AstE"/>
    <property type="match status" value="1"/>
</dbReference>
<dbReference type="RefSeq" id="WP_074864667.1">
    <property type="nucleotide sequence ID" value="NZ_FOAS01000002.1"/>
</dbReference>
<dbReference type="NCBIfam" id="NF003706">
    <property type="entry name" value="PRK05324.1"/>
    <property type="match status" value="1"/>
</dbReference>
<dbReference type="Gene3D" id="3.40.630.10">
    <property type="entry name" value="Zn peptidases"/>
    <property type="match status" value="1"/>
</dbReference>
<comment type="pathway">
    <text evidence="5">Amino-acid degradation; L-arginine degradation via AST pathway; L-glutamate and succinate from L-arginine: step 5/5.</text>
</comment>
<organism evidence="9 10">
    <name type="scientific">Atopomonas hussainii</name>
    <dbReference type="NCBI Taxonomy" id="1429083"/>
    <lineage>
        <taxon>Bacteria</taxon>
        <taxon>Pseudomonadati</taxon>
        <taxon>Pseudomonadota</taxon>
        <taxon>Gammaproteobacteria</taxon>
        <taxon>Pseudomonadales</taxon>
        <taxon>Pseudomonadaceae</taxon>
        <taxon>Atopomonas</taxon>
    </lineage>
</organism>
<name>A0A1H7GTB9_9GAMM</name>
<evidence type="ECO:0000256" key="1">
    <source>
        <dbReference type="ARBA" id="ARBA00022503"/>
    </source>
</evidence>
<comment type="cofactor">
    <cofactor evidence="5">
        <name>Zn(2+)</name>
        <dbReference type="ChEBI" id="CHEBI:29105"/>
    </cofactor>
    <text evidence="5">Binds 1 zinc ion per subunit.</text>
</comment>
<evidence type="ECO:0000256" key="5">
    <source>
        <dbReference type="HAMAP-Rule" id="MF_00767"/>
    </source>
</evidence>
<dbReference type="EMBL" id="FOAS01000002">
    <property type="protein sequence ID" value="SEK39850.1"/>
    <property type="molecule type" value="Genomic_DNA"/>
</dbReference>
<dbReference type="InterPro" id="IPR055438">
    <property type="entry name" value="AstE_AspA_cat"/>
</dbReference>
<dbReference type="PANTHER" id="PTHR15162">
    <property type="entry name" value="ASPARTOACYLASE"/>
    <property type="match status" value="1"/>
</dbReference>
<dbReference type="GO" id="GO:0016788">
    <property type="term" value="F:hydrolase activity, acting on ester bonds"/>
    <property type="evidence" value="ECO:0007669"/>
    <property type="project" value="UniProtKB-UniRule"/>
</dbReference>
<keyword evidence="2 5" id="KW-0479">Metal-binding</keyword>
<dbReference type="EC" id="3.5.1.96" evidence="5 6"/>
<dbReference type="Proteomes" id="UP000185766">
    <property type="component" value="Unassembled WGS sequence"/>
</dbReference>
<feature type="domain" description="Succinylglutamate desuccinylase/Aspartoacylase catalytic" evidence="8">
    <location>
        <begin position="49"/>
        <end position="244"/>
    </location>
</feature>
<dbReference type="GO" id="GO:0008270">
    <property type="term" value="F:zinc ion binding"/>
    <property type="evidence" value="ECO:0007669"/>
    <property type="project" value="UniProtKB-UniRule"/>
</dbReference>
<dbReference type="CDD" id="cd03855">
    <property type="entry name" value="M14_ASTE"/>
    <property type="match status" value="1"/>
</dbReference>
<dbReference type="GO" id="GO:0009017">
    <property type="term" value="F:succinylglutamate desuccinylase activity"/>
    <property type="evidence" value="ECO:0007669"/>
    <property type="project" value="UniProtKB-UniRule"/>
</dbReference>
<dbReference type="PIRSF" id="PIRSF017020">
    <property type="entry name" value="AstE"/>
    <property type="match status" value="1"/>
</dbReference>
<feature type="binding site" evidence="5">
    <location>
        <position position="62"/>
    </location>
    <ligand>
        <name>Zn(2+)</name>
        <dbReference type="ChEBI" id="CHEBI:29105"/>
    </ligand>
</feature>
<dbReference type="InterPro" id="IPR050178">
    <property type="entry name" value="AspA/AstE_fam"/>
</dbReference>
<feature type="domain" description="AstE/AspA barrel-sandwich hybrid" evidence="7">
    <location>
        <begin position="261"/>
        <end position="333"/>
    </location>
</feature>
<accession>A0A1H7GTB9</accession>
<protein>
    <recommendedName>
        <fullName evidence="5 6">Succinylglutamate desuccinylase</fullName>
        <ecNumber evidence="5 6">3.5.1.96</ecNumber>
    </recommendedName>
</protein>
<dbReference type="InterPro" id="IPR007036">
    <property type="entry name" value="Aste_AspA_hybrid_dom"/>
</dbReference>
<comment type="function">
    <text evidence="5">Transforms N(2)-succinylglutamate into succinate and glutamate.</text>
</comment>
<dbReference type="InterPro" id="IPR016681">
    <property type="entry name" value="SuccinylGlu_desuccinylase"/>
</dbReference>
<keyword evidence="1 5" id="KW-0056">Arginine metabolism</keyword>
<dbReference type="NCBIfam" id="TIGR03242">
    <property type="entry name" value="arg_catab_astE"/>
    <property type="match status" value="1"/>
</dbReference>
<dbReference type="SUPFAM" id="SSF53187">
    <property type="entry name" value="Zn-dependent exopeptidases"/>
    <property type="match status" value="1"/>
</dbReference>
<sequence length="334" mass="37086">MLSLGKFLELSLTGREPCEKIQLNAESTRLHWRGEGVLEVVPPSASDCGRDLILSAGIHGNETAPIELLDRLLVRIASNQLKVGTRVLFVLGNLEAMRKGERYLAEDLNRLFSGKHEMAEGSEALRADELEKYCIAFYQGVESNGHARERLHFDLHTAIRGSRVEKFALYPFVEGRELPERSLARLQAGAVNTVLKQNRHASTFSAFTATHLDAESFTLELGKARPFGHNEGVNLEALEAMLATLISGGDVDDNAYQPEHTQLYQVAREVIKHSESFRLHLADDVENFTELETGYLLAEDCGERFVVEEAGARIIFPNPRVKNGLRAGLLIVPA</sequence>
<evidence type="ECO:0000259" key="7">
    <source>
        <dbReference type="Pfam" id="PF04952"/>
    </source>
</evidence>
<evidence type="ECO:0000256" key="6">
    <source>
        <dbReference type="NCBIfam" id="TIGR03242"/>
    </source>
</evidence>
<keyword evidence="10" id="KW-1185">Reference proteome</keyword>
<evidence type="ECO:0000256" key="3">
    <source>
        <dbReference type="ARBA" id="ARBA00022801"/>
    </source>
</evidence>
<dbReference type="Pfam" id="PF24827">
    <property type="entry name" value="AstE_AspA_cat"/>
    <property type="match status" value="1"/>
</dbReference>
<reference evidence="9 10" key="1">
    <citation type="submission" date="2016-10" db="EMBL/GenBank/DDBJ databases">
        <authorList>
            <person name="de Groot N.N."/>
        </authorList>
    </citation>
    <scope>NUCLEOTIDE SEQUENCE [LARGE SCALE GENOMIC DNA]</scope>
    <source>
        <strain evidence="9 10">JCM 19513</strain>
    </source>
</reference>
<keyword evidence="4 5" id="KW-0862">Zinc</keyword>
<dbReference type="UniPathway" id="UPA00185">
    <property type="reaction ID" value="UER00283"/>
</dbReference>
<evidence type="ECO:0000256" key="2">
    <source>
        <dbReference type="ARBA" id="ARBA00022723"/>
    </source>
</evidence>
<evidence type="ECO:0000256" key="4">
    <source>
        <dbReference type="ARBA" id="ARBA00022833"/>
    </source>
</evidence>
<dbReference type="GO" id="GO:0019544">
    <property type="term" value="P:L-arginine catabolic process to L-glutamate"/>
    <property type="evidence" value="ECO:0007669"/>
    <property type="project" value="UniProtKB-UniRule"/>
</dbReference>
<feature type="active site" evidence="5">
    <location>
        <position position="220"/>
    </location>
</feature>
<dbReference type="Pfam" id="PF04952">
    <property type="entry name" value="AstE_AspA_hybrid"/>
    <property type="match status" value="1"/>
</dbReference>
<comment type="similarity">
    <text evidence="5">Belongs to the AspA/AstE family. Succinylglutamate desuccinylase subfamily.</text>
</comment>
<dbReference type="STRING" id="1429083.GCA_001885685_02907"/>
<comment type="catalytic activity">
    <reaction evidence="5">
        <text>N-succinyl-L-glutamate + H2O = L-glutamate + succinate</text>
        <dbReference type="Rhea" id="RHEA:15169"/>
        <dbReference type="ChEBI" id="CHEBI:15377"/>
        <dbReference type="ChEBI" id="CHEBI:29985"/>
        <dbReference type="ChEBI" id="CHEBI:30031"/>
        <dbReference type="ChEBI" id="CHEBI:58763"/>
        <dbReference type="EC" id="3.5.1.96"/>
    </reaction>
</comment>
<proteinExistence type="inferred from homology"/>
<evidence type="ECO:0000313" key="10">
    <source>
        <dbReference type="Proteomes" id="UP000185766"/>
    </source>
</evidence>